<feature type="chain" id="PRO_5014727545" evidence="1">
    <location>
        <begin position="20"/>
        <end position="93"/>
    </location>
</feature>
<proteinExistence type="predicted"/>
<evidence type="ECO:0000256" key="1">
    <source>
        <dbReference type="SAM" id="SignalP"/>
    </source>
</evidence>
<sequence>MSLICFSTSILTMSRACTSTTIKASIVIVAPALRLPRTRSTSSRICSVHVPENCFSCPILMASSASSVHRRHETTCTAWPGQFSTQALRTSFG</sequence>
<protein>
    <submittedName>
        <fullName evidence="2">Putative secreted protein</fullName>
    </submittedName>
</protein>
<feature type="signal peptide" evidence="1">
    <location>
        <begin position="1"/>
        <end position="19"/>
    </location>
</feature>
<reference evidence="2" key="1">
    <citation type="submission" date="2018-01" db="EMBL/GenBank/DDBJ databases">
        <title>An insight into the sialome of Amazonian anophelines.</title>
        <authorList>
            <person name="Ribeiro J.M."/>
            <person name="Scarpassa V."/>
            <person name="Calvo E."/>
        </authorList>
    </citation>
    <scope>NUCLEOTIDE SEQUENCE</scope>
</reference>
<keyword evidence="1" id="KW-0732">Signal</keyword>
<dbReference type="AlphaFoldDB" id="A0A2M4D6E7"/>
<evidence type="ECO:0000313" key="2">
    <source>
        <dbReference type="EMBL" id="MBW73119.1"/>
    </source>
</evidence>
<name>A0A2M4D6E7_ANODA</name>
<dbReference type="EMBL" id="GGFL01008941">
    <property type="protein sequence ID" value="MBW73119.1"/>
    <property type="molecule type" value="Transcribed_RNA"/>
</dbReference>
<accession>A0A2M4D6E7</accession>
<organism evidence="2">
    <name type="scientific">Anopheles darlingi</name>
    <name type="common">Mosquito</name>
    <dbReference type="NCBI Taxonomy" id="43151"/>
    <lineage>
        <taxon>Eukaryota</taxon>
        <taxon>Metazoa</taxon>
        <taxon>Ecdysozoa</taxon>
        <taxon>Arthropoda</taxon>
        <taxon>Hexapoda</taxon>
        <taxon>Insecta</taxon>
        <taxon>Pterygota</taxon>
        <taxon>Neoptera</taxon>
        <taxon>Endopterygota</taxon>
        <taxon>Diptera</taxon>
        <taxon>Nematocera</taxon>
        <taxon>Culicoidea</taxon>
        <taxon>Culicidae</taxon>
        <taxon>Anophelinae</taxon>
        <taxon>Anopheles</taxon>
    </lineage>
</organism>